<dbReference type="VEuPathDB" id="VectorBase:GAUT031311"/>
<keyword evidence="1" id="KW-0812">Transmembrane</keyword>
<dbReference type="PANTHER" id="PTHR10166">
    <property type="entry name" value="VOLTAGE-DEPENDENT CALCIUM CHANNEL SUBUNIT ALPHA-2/DELTA-RELATED"/>
    <property type="match status" value="1"/>
</dbReference>
<dbReference type="GO" id="GO:0005245">
    <property type="term" value="F:voltage-gated calcium channel activity"/>
    <property type="evidence" value="ECO:0007669"/>
    <property type="project" value="TreeGrafter"/>
</dbReference>
<dbReference type="InterPro" id="IPR013680">
    <property type="entry name" value="VDCC_a2/dsu"/>
</dbReference>
<dbReference type="InterPro" id="IPR051173">
    <property type="entry name" value="Ca_channel_alpha-2/delta"/>
</dbReference>
<evidence type="ECO:0000313" key="4">
    <source>
        <dbReference type="Proteomes" id="UP000078200"/>
    </source>
</evidence>
<proteinExistence type="predicted"/>
<organism evidence="3 4">
    <name type="scientific">Glossina austeni</name>
    <name type="common">Savannah tsetse fly</name>
    <dbReference type="NCBI Taxonomy" id="7395"/>
    <lineage>
        <taxon>Eukaryota</taxon>
        <taxon>Metazoa</taxon>
        <taxon>Ecdysozoa</taxon>
        <taxon>Arthropoda</taxon>
        <taxon>Hexapoda</taxon>
        <taxon>Insecta</taxon>
        <taxon>Pterygota</taxon>
        <taxon>Neoptera</taxon>
        <taxon>Endopterygota</taxon>
        <taxon>Diptera</taxon>
        <taxon>Brachycera</taxon>
        <taxon>Muscomorpha</taxon>
        <taxon>Hippoboscoidea</taxon>
        <taxon>Glossinidae</taxon>
        <taxon>Glossina</taxon>
    </lineage>
</organism>
<feature type="transmembrane region" description="Helical" evidence="1">
    <location>
        <begin position="376"/>
        <end position="395"/>
    </location>
</feature>
<keyword evidence="1" id="KW-0472">Membrane</keyword>
<name>A0A1A9VAS9_GLOAU</name>
<keyword evidence="1" id="KW-1133">Transmembrane helix</keyword>
<evidence type="ECO:0000259" key="2">
    <source>
        <dbReference type="Pfam" id="PF08473"/>
    </source>
</evidence>
<dbReference type="EnsemblMetazoa" id="GAUT031311-RA">
    <property type="protein sequence ID" value="GAUT031311-PA"/>
    <property type="gene ID" value="GAUT031311"/>
</dbReference>
<dbReference type="Pfam" id="PF08473">
    <property type="entry name" value="VGCC_alpha2"/>
    <property type="match status" value="1"/>
</dbReference>
<reference evidence="3" key="1">
    <citation type="submission" date="2020-05" db="UniProtKB">
        <authorList>
            <consortium name="EnsemblMetazoa"/>
        </authorList>
    </citation>
    <scope>IDENTIFICATION</scope>
    <source>
        <strain evidence="3">TTRI</strain>
    </source>
</reference>
<protein>
    <recommendedName>
        <fullName evidence="2">Voltage-dependent calcium channel alpha-2/delta subunit conserved region domain-containing protein</fullName>
    </recommendedName>
</protein>
<accession>A0A1A9VAS9</accession>
<evidence type="ECO:0000256" key="1">
    <source>
        <dbReference type="SAM" id="Phobius"/>
    </source>
</evidence>
<dbReference type="AlphaFoldDB" id="A0A1A9VAS9"/>
<dbReference type="GO" id="GO:0005891">
    <property type="term" value="C:voltage-gated calcium channel complex"/>
    <property type="evidence" value="ECO:0007669"/>
    <property type="project" value="TreeGrafter"/>
</dbReference>
<dbReference type="STRING" id="7395.A0A1A9VAS9"/>
<evidence type="ECO:0000313" key="3">
    <source>
        <dbReference type="EnsemblMetazoa" id="GAUT031311-PA"/>
    </source>
</evidence>
<feature type="domain" description="Voltage-dependent calcium channel alpha-2/delta subunit conserved region" evidence="2">
    <location>
        <begin position="12"/>
        <end position="326"/>
    </location>
</feature>
<dbReference type="Proteomes" id="UP000078200">
    <property type="component" value="Unassembled WGS sequence"/>
</dbReference>
<sequence>MGLLPRNEFKQRFGITVAFLATHSGLTRWQEFHSNMAEELGAGETFSEHNNKAVDEVWYKRAVDQHFIREESFVYSVPFDAGETGAETMVTASHAIFHTEGGKSAPAAVVGFQFQHTALLKLFRNITGNGCLMDDKDCYVLDNNGFIIISPSRHETGMFFGEVNGAIMHRLVEENVFKKVTVYDYQAVCFVPDGENNCSSKFFSPIIHALRLFKWLLTTVLWYIVQYSYVAAEFFEPLIDENMTDYFINLNKNNEWVKYVTLQRTKLKSCDMQRDLYTLYNEKDNVVYNMTAHGCERPFVVLPIPASNLILLVIDQICPRDATHILTVNPIDINYQLDANQTLQCYKRDHEFTRIRPTSCISKHVNESFIELCGSASSILVNIFVIILNLLLYAFL</sequence>
<dbReference type="PANTHER" id="PTHR10166:SF63">
    <property type="entry name" value="STRAIGHTJACKET, ISOFORM C"/>
    <property type="match status" value="1"/>
</dbReference>
<keyword evidence="4" id="KW-1185">Reference proteome</keyword>